<dbReference type="Proteomes" id="UP000675881">
    <property type="component" value="Chromosome 7"/>
</dbReference>
<evidence type="ECO:0000313" key="3">
    <source>
        <dbReference type="Proteomes" id="UP000675881"/>
    </source>
</evidence>
<sequence>MKKPSNSNNTSATSSKKVNTPGAPHRNTKGAPPPPPPRTSSTHCDNPWEEHGETSSSSESINSQEGASNIMMLRKANSVTGPPVPLKPIDLKSLTTKSRQDALETRHQELLTRQRQLQEHNQHLLFPKKKQTNLRKDTPDVSSAQGTLNKSPSVADNSVKDQIKAINNKEKGKGAPPPLPVRSNSILTERKEYFHQQQQQVASNEKNDEQAMKKESNSVVKEGIDACNSTENNSHDFN</sequence>
<feature type="compositionally biased region" description="Low complexity" evidence="1">
    <location>
        <begin position="1"/>
        <end position="20"/>
    </location>
</feature>
<feature type="compositionally biased region" description="Basic and acidic residues" evidence="1">
    <location>
        <begin position="205"/>
        <end position="216"/>
    </location>
</feature>
<feature type="compositionally biased region" description="Basic and acidic residues" evidence="1">
    <location>
        <begin position="158"/>
        <end position="173"/>
    </location>
</feature>
<evidence type="ECO:0000313" key="2">
    <source>
        <dbReference type="EMBL" id="CAF3004576.1"/>
    </source>
</evidence>
<organism evidence="2 3">
    <name type="scientific">Lepeophtheirus salmonis</name>
    <name type="common">Salmon louse</name>
    <name type="synonym">Caligus salmonis</name>
    <dbReference type="NCBI Taxonomy" id="72036"/>
    <lineage>
        <taxon>Eukaryota</taxon>
        <taxon>Metazoa</taxon>
        <taxon>Ecdysozoa</taxon>
        <taxon>Arthropoda</taxon>
        <taxon>Crustacea</taxon>
        <taxon>Multicrustacea</taxon>
        <taxon>Hexanauplia</taxon>
        <taxon>Copepoda</taxon>
        <taxon>Siphonostomatoida</taxon>
        <taxon>Caligidae</taxon>
        <taxon>Lepeophtheirus</taxon>
    </lineage>
</organism>
<evidence type="ECO:0000256" key="1">
    <source>
        <dbReference type="SAM" id="MobiDB-lite"/>
    </source>
</evidence>
<feature type="region of interest" description="Disordered" evidence="1">
    <location>
        <begin position="1"/>
        <end position="238"/>
    </location>
</feature>
<keyword evidence="3" id="KW-1185">Reference proteome</keyword>
<feature type="compositionally biased region" description="Basic and acidic residues" evidence="1">
    <location>
        <begin position="98"/>
        <end position="122"/>
    </location>
</feature>
<feature type="compositionally biased region" description="Polar residues" evidence="1">
    <location>
        <begin position="140"/>
        <end position="156"/>
    </location>
</feature>
<feature type="compositionally biased region" description="Low complexity" evidence="1">
    <location>
        <begin position="54"/>
        <end position="68"/>
    </location>
</feature>
<proteinExistence type="predicted"/>
<dbReference type="OrthoDB" id="6022652at2759"/>
<gene>
    <name evidence="2" type="ORF">LSAA_12833</name>
</gene>
<reference evidence="2" key="1">
    <citation type="submission" date="2021-02" db="EMBL/GenBank/DDBJ databases">
        <authorList>
            <person name="Bekaert M."/>
        </authorList>
    </citation>
    <scope>NUCLEOTIDE SEQUENCE</scope>
    <source>
        <strain evidence="2">IoA-00</strain>
    </source>
</reference>
<dbReference type="EMBL" id="HG994586">
    <property type="protein sequence ID" value="CAF3004576.1"/>
    <property type="molecule type" value="Genomic_DNA"/>
</dbReference>
<feature type="compositionally biased region" description="Polar residues" evidence="1">
    <location>
        <begin position="195"/>
        <end position="204"/>
    </location>
</feature>
<accession>A0A7R8D5F5</accession>
<dbReference type="AlphaFoldDB" id="A0A7R8D5F5"/>
<protein>
    <submittedName>
        <fullName evidence="2">(salmon louse) hypothetical protein</fullName>
    </submittedName>
</protein>
<name>A0A7R8D5F5_LEPSM</name>